<comment type="caution">
    <text evidence="1">The sequence shown here is derived from an EMBL/GenBank/DDBJ whole genome shotgun (WGS) entry which is preliminary data.</text>
</comment>
<organism evidence="1 2">
    <name type="scientific">Goodea atripinnis</name>
    <dbReference type="NCBI Taxonomy" id="208336"/>
    <lineage>
        <taxon>Eukaryota</taxon>
        <taxon>Metazoa</taxon>
        <taxon>Chordata</taxon>
        <taxon>Craniata</taxon>
        <taxon>Vertebrata</taxon>
        <taxon>Euteleostomi</taxon>
        <taxon>Actinopterygii</taxon>
        <taxon>Neopterygii</taxon>
        <taxon>Teleostei</taxon>
        <taxon>Neoteleostei</taxon>
        <taxon>Acanthomorphata</taxon>
        <taxon>Ovalentaria</taxon>
        <taxon>Atherinomorphae</taxon>
        <taxon>Cyprinodontiformes</taxon>
        <taxon>Goodeidae</taxon>
        <taxon>Goodea</taxon>
    </lineage>
</organism>
<protein>
    <submittedName>
        <fullName evidence="1">Uncharacterized protein</fullName>
    </submittedName>
</protein>
<proteinExistence type="predicted"/>
<dbReference type="EMBL" id="JAHRIO010060148">
    <property type="protein sequence ID" value="MEQ2177505.1"/>
    <property type="molecule type" value="Genomic_DNA"/>
</dbReference>
<keyword evidence="2" id="KW-1185">Reference proteome</keyword>
<evidence type="ECO:0000313" key="1">
    <source>
        <dbReference type="EMBL" id="MEQ2177505.1"/>
    </source>
</evidence>
<reference evidence="1 2" key="1">
    <citation type="submission" date="2021-06" db="EMBL/GenBank/DDBJ databases">
        <authorList>
            <person name="Palmer J.M."/>
        </authorList>
    </citation>
    <scope>NUCLEOTIDE SEQUENCE [LARGE SCALE GENOMIC DNA]</scope>
    <source>
        <strain evidence="1 2">GA_2019</strain>
        <tissue evidence="1">Muscle</tissue>
    </source>
</reference>
<evidence type="ECO:0000313" key="2">
    <source>
        <dbReference type="Proteomes" id="UP001476798"/>
    </source>
</evidence>
<gene>
    <name evidence="1" type="ORF">GOODEAATRI_004256</name>
</gene>
<name>A0ABV0P1L0_9TELE</name>
<accession>A0ABV0P1L0</accession>
<sequence>MDSDQITGVYGKVSGLPAPVSAHVSEEQLPEVRIYTVTAGAPSVNTSLSLCTHAEWIQSDLVQSSRLRYSQQWTLIADSNNHQNIRTVLPPGPCAPVSGDIPARLTFMIAALQIWDRHGLRKCLNLSALNIHGRVYDDCKRSD</sequence>
<dbReference type="Proteomes" id="UP001476798">
    <property type="component" value="Unassembled WGS sequence"/>
</dbReference>